<dbReference type="Proteomes" id="UP000000689">
    <property type="component" value="Chromosome 1"/>
</dbReference>
<dbReference type="GO" id="GO:0001786">
    <property type="term" value="F:phosphatidylserine binding"/>
    <property type="evidence" value="ECO:0007669"/>
    <property type="project" value="EnsemblFungi"/>
</dbReference>
<dbReference type="GO" id="GO:0097352">
    <property type="term" value="P:autophagosome maturation"/>
    <property type="evidence" value="ECO:0007669"/>
    <property type="project" value="EnsemblFungi"/>
</dbReference>
<comment type="similarity">
    <text evidence="1">Belongs to the CCZ1 family.</text>
</comment>
<dbReference type="PANTHER" id="PTHR13056">
    <property type="entry name" value="VACUOLAR FUSION PROTEIN CCZ1 HOMOLOG-RELATED"/>
    <property type="match status" value="1"/>
</dbReference>
<dbReference type="RefSeq" id="XP_003668215.1">
    <property type="nucleotide sequence ID" value="XM_003668167.1"/>
</dbReference>
<sequence>MLKYITIFDPTRSTNENDTFKELLLYYQFGNAKGNEGITDNEKLSQIGIIQAVWSLTQSFGGSSNDEVEKIIELENNDSILVIKVEGKFFICLCIEGSRDNTDDTNRRRNIIPNQFYLGYLWLCYKIFVMQYDEFANFHDNDNANENNGNTIRKLCGLLNEHFVIFWNNIYLKPETIWKRGFESLWPKHFKNAEFISTSTQNESSTSTSAPNWESMITQNILLEKNGYLGIKDILVYHLPSQNSTSKNQLKLGNKTYGLISNFTTEFEMLPDFSNWLYYLHSVYDELSSHVLAGNAHYKELPPIEGIHSQHRGVDNDEDNNNNTAPNPSSNLTNISSFSNKLFHNLTLPISFALDTVQEIGSTIGISNSVSMYKDYIPSWSSNSNNNISTTTNDENEIAKNSRYGFLISPLCSDKLPLNYKRLQLKLKYSNEIAKLYNCLFWYMNDILIVIICDTSFEKIWDHEYLKDLSFKLLQSMENFHNEYILNATSSSSSLSSSAVESFAYTVVQKKSLNIKSSIPRCSGSRMMMDSMRENDSPLMLVIQEIDQIFNTTNPDSRGASNNSSSGNKWGLDIMGGLFKFHSKDTNNINTITEASEEGENNQISKGQKRLYRNFLDNISEDKLWELHLKITDFLNMIKNSQKKSGIVEERLLRLGNGLLCYIRDDHDRLVIIISNWFEMDEKRTRLFTRGDSDEDTLLRSLGKDVMEWWDATTT</sequence>
<dbReference type="EMBL" id="HE580267">
    <property type="protein sequence ID" value="CCD22972.1"/>
    <property type="molecule type" value="Genomic_DNA"/>
</dbReference>
<dbReference type="GO" id="GO:0010314">
    <property type="term" value="F:phosphatidylinositol-5-phosphate binding"/>
    <property type="evidence" value="ECO:0007669"/>
    <property type="project" value="EnsemblFungi"/>
</dbReference>
<accession>G0W584</accession>
<protein>
    <recommendedName>
        <fullName evidence="3">CCZ1/INTU/HSP4 first Longin domain-containing protein</fullName>
    </recommendedName>
</protein>
<reference evidence="4 5" key="1">
    <citation type="journal article" date="2011" name="Proc. Natl. Acad. Sci. U.S.A.">
        <title>Evolutionary erosion of yeast sex chromosomes by mating-type switching accidents.</title>
        <authorList>
            <person name="Gordon J.L."/>
            <person name="Armisen D."/>
            <person name="Proux-Wera E."/>
            <person name="Oheigeartaigh S.S."/>
            <person name="Byrne K.P."/>
            <person name="Wolfe K.H."/>
        </authorList>
    </citation>
    <scope>NUCLEOTIDE SEQUENCE [LARGE SCALE GENOMIC DNA]</scope>
    <source>
        <strain evidence="5">ATCC 10597 / BCRC 20456 / CBS 421 / NBRC 0211 / NRRL Y-12639</strain>
    </source>
</reference>
<dbReference type="InterPro" id="IPR043987">
    <property type="entry name" value="CCZ1/INTU/HSP4_longin_1"/>
</dbReference>
<dbReference type="GeneID" id="11493564"/>
<evidence type="ECO:0000259" key="3">
    <source>
        <dbReference type="Pfam" id="PF19031"/>
    </source>
</evidence>
<organism evidence="4 5">
    <name type="scientific">Naumovozyma dairenensis (strain ATCC 10597 / BCRC 20456 / CBS 421 / NBRC 0211 / NRRL Y-12639)</name>
    <name type="common">Saccharomyces dairenensis</name>
    <dbReference type="NCBI Taxonomy" id="1071378"/>
    <lineage>
        <taxon>Eukaryota</taxon>
        <taxon>Fungi</taxon>
        <taxon>Dikarya</taxon>
        <taxon>Ascomycota</taxon>
        <taxon>Saccharomycotina</taxon>
        <taxon>Saccharomycetes</taxon>
        <taxon>Saccharomycetales</taxon>
        <taxon>Saccharomycetaceae</taxon>
        <taxon>Naumovozyma</taxon>
    </lineage>
</organism>
<dbReference type="PANTHER" id="PTHR13056:SF0">
    <property type="entry name" value="VACUOLAR FUSION PROTEIN CCZ1 HOMOLOG-RELATED"/>
    <property type="match status" value="1"/>
</dbReference>
<feature type="compositionally biased region" description="Low complexity" evidence="2">
    <location>
        <begin position="321"/>
        <end position="331"/>
    </location>
</feature>
<dbReference type="GO" id="GO:0048278">
    <property type="term" value="P:vesicle docking"/>
    <property type="evidence" value="ECO:0007669"/>
    <property type="project" value="EnsemblFungi"/>
</dbReference>
<dbReference type="GO" id="GO:0032258">
    <property type="term" value="P:cytoplasm to vacuole targeting by the Cvt pathway"/>
    <property type="evidence" value="ECO:0007669"/>
    <property type="project" value="EnsemblFungi"/>
</dbReference>
<keyword evidence="5" id="KW-1185">Reference proteome</keyword>
<dbReference type="InterPro" id="IPR013176">
    <property type="entry name" value="Ccz1"/>
</dbReference>
<dbReference type="OMA" id="YNCLFWY"/>
<dbReference type="KEGG" id="ndi:NDAI_0A08180"/>
<feature type="domain" description="CCZ1/INTU/HSP4 first Longin" evidence="3">
    <location>
        <begin position="2"/>
        <end position="132"/>
    </location>
</feature>
<feature type="region of interest" description="Disordered" evidence="2">
    <location>
        <begin position="307"/>
        <end position="331"/>
    </location>
</feature>
<name>G0W584_NAUDC</name>
<dbReference type="GO" id="GO:0005085">
    <property type="term" value="F:guanyl-nucleotide exchange factor activity"/>
    <property type="evidence" value="ECO:0007669"/>
    <property type="project" value="EnsemblFungi"/>
</dbReference>
<gene>
    <name evidence="4" type="primary">NDAI0A08180</name>
    <name evidence="4" type="ordered locus">NDAI_0A08180</name>
</gene>
<evidence type="ECO:0000313" key="4">
    <source>
        <dbReference type="EMBL" id="CCD22972.1"/>
    </source>
</evidence>
<dbReference type="GO" id="GO:0044395">
    <property type="term" value="P:protein targeting to vacuolar membrane"/>
    <property type="evidence" value="ECO:0007669"/>
    <property type="project" value="EnsemblFungi"/>
</dbReference>
<dbReference type="OrthoDB" id="240546at2759"/>
<evidence type="ECO:0000256" key="1">
    <source>
        <dbReference type="ARBA" id="ARBA00005352"/>
    </source>
</evidence>
<dbReference type="HOGENOM" id="CLU_418686_0_0_1"/>
<evidence type="ECO:0000313" key="5">
    <source>
        <dbReference type="Proteomes" id="UP000000689"/>
    </source>
</evidence>
<dbReference type="Pfam" id="PF19031">
    <property type="entry name" value="Intu_longin_1"/>
    <property type="match status" value="1"/>
</dbReference>
<dbReference type="GO" id="GO:0032266">
    <property type="term" value="F:phosphatidylinositol-3-phosphate binding"/>
    <property type="evidence" value="ECO:0007669"/>
    <property type="project" value="EnsemblFungi"/>
</dbReference>
<proteinExistence type="inferred from homology"/>
<dbReference type="AlphaFoldDB" id="G0W584"/>
<dbReference type="GO" id="GO:0032511">
    <property type="term" value="P:late endosome to vacuole transport via multivesicular body sorting pathway"/>
    <property type="evidence" value="ECO:0007669"/>
    <property type="project" value="EnsemblFungi"/>
</dbReference>
<dbReference type="eggNOG" id="ENOG502QSQV">
    <property type="taxonomic scope" value="Eukaryota"/>
</dbReference>
<dbReference type="GO" id="GO:0035658">
    <property type="term" value="C:Mon1-Ccz1 complex"/>
    <property type="evidence" value="ECO:0007669"/>
    <property type="project" value="EnsemblFungi"/>
</dbReference>
<evidence type="ECO:0000256" key="2">
    <source>
        <dbReference type="SAM" id="MobiDB-lite"/>
    </source>
</evidence>
<dbReference type="STRING" id="1071378.G0W584"/>